<evidence type="ECO:0000256" key="1">
    <source>
        <dbReference type="SAM" id="MobiDB-lite"/>
    </source>
</evidence>
<name>A0ABR3BRV9_9TREE</name>
<evidence type="ECO:0000313" key="3">
    <source>
        <dbReference type="Proteomes" id="UP000054399"/>
    </source>
</evidence>
<proteinExistence type="predicted"/>
<dbReference type="RefSeq" id="XP_066613865.1">
    <property type="nucleotide sequence ID" value="XM_066758463.1"/>
</dbReference>
<evidence type="ECO:0000313" key="2">
    <source>
        <dbReference type="EMBL" id="KAL0247904.1"/>
    </source>
</evidence>
<reference evidence="2" key="2">
    <citation type="submission" date="2024-01" db="EMBL/GenBank/DDBJ databases">
        <title>Comparative genomics of Cryptococcus and Kwoniella reveals pathogenesis evolution and contrasting modes of karyotype evolution via chromosome fusion or intercentromeric recombination.</title>
        <authorList>
            <person name="Coelho M.A."/>
            <person name="David-Palma M."/>
            <person name="Shea T."/>
            <person name="Bowers K."/>
            <person name="Mcginley-Smith S."/>
            <person name="Mohammad A.W."/>
            <person name="Gnirke A."/>
            <person name="Yurkov A.M."/>
            <person name="Nowrousian M."/>
            <person name="Sun S."/>
            <person name="Cuomo C.A."/>
            <person name="Heitman J."/>
        </authorList>
    </citation>
    <scope>NUCLEOTIDE SEQUENCE</scope>
    <source>
        <strain evidence="2">IND107</strain>
    </source>
</reference>
<protein>
    <submittedName>
        <fullName evidence="2">Uncharacterized protein</fullName>
    </submittedName>
</protein>
<comment type="caution">
    <text evidence="2">The sequence shown here is derived from an EMBL/GenBank/DDBJ whole genome shotgun (WGS) entry which is preliminary data.</text>
</comment>
<dbReference type="Proteomes" id="UP000054399">
    <property type="component" value="Unassembled WGS sequence"/>
</dbReference>
<keyword evidence="3" id="KW-1185">Reference proteome</keyword>
<reference evidence="2" key="1">
    <citation type="submission" date="2015-01" db="EMBL/GenBank/DDBJ databases">
        <authorList>
            <consortium name="The Broad Institute Genomics Platform"/>
            <person name="Cuomo C."/>
            <person name="Litvintseva A."/>
            <person name="Chen Y."/>
            <person name="Heitman J."/>
            <person name="Sun S."/>
            <person name="Springer D."/>
            <person name="Dromer F."/>
            <person name="Young S."/>
            <person name="Zeng Q."/>
            <person name="Gargeya S."/>
            <person name="Abouelleil A."/>
            <person name="Alvarado L."/>
            <person name="Chapman S.B."/>
            <person name="Gainer-Dewar J."/>
            <person name="Goldberg J."/>
            <person name="Griggs A."/>
            <person name="Gujja S."/>
            <person name="Hansen M."/>
            <person name="Howarth C."/>
            <person name="Imamovic A."/>
            <person name="Larimer J."/>
            <person name="Murphy C."/>
            <person name="Naylor J."/>
            <person name="Pearson M."/>
            <person name="Priest M."/>
            <person name="Roberts A."/>
            <person name="Saif S."/>
            <person name="Shea T."/>
            <person name="Sykes S."/>
            <person name="Wortman J."/>
            <person name="Nusbaum C."/>
            <person name="Birren B."/>
        </authorList>
    </citation>
    <scope>NUCLEOTIDE SEQUENCE</scope>
    <source>
        <strain evidence="2">IND107</strain>
    </source>
</reference>
<accession>A0ABR3BRV9</accession>
<dbReference type="EMBL" id="ATAM02000006">
    <property type="protein sequence ID" value="KAL0247904.1"/>
    <property type="molecule type" value="Genomic_DNA"/>
</dbReference>
<gene>
    <name evidence="2" type="ORF">I308_103982</name>
</gene>
<feature type="compositionally biased region" description="Basic and acidic residues" evidence="1">
    <location>
        <begin position="9"/>
        <end position="27"/>
    </location>
</feature>
<organism evidence="2 3">
    <name type="scientific">Cryptococcus tetragattii IND107</name>
    <dbReference type="NCBI Taxonomy" id="1296105"/>
    <lineage>
        <taxon>Eukaryota</taxon>
        <taxon>Fungi</taxon>
        <taxon>Dikarya</taxon>
        <taxon>Basidiomycota</taxon>
        <taxon>Agaricomycotina</taxon>
        <taxon>Tremellomycetes</taxon>
        <taxon>Tremellales</taxon>
        <taxon>Cryptococcaceae</taxon>
        <taxon>Cryptococcus</taxon>
        <taxon>Cryptococcus gattii species complex</taxon>
    </lineage>
</organism>
<sequence>MSGLFAPESNRERLESQTSEARAENGREATVLPPSAYKSSVIEAVIYLLQRMGLVVITCGGLQCILKGDKTQTCYGM</sequence>
<dbReference type="GeneID" id="91990838"/>
<feature type="region of interest" description="Disordered" evidence="1">
    <location>
        <begin position="1"/>
        <end position="29"/>
    </location>
</feature>